<name>A0A319D6D9_9EURO</name>
<evidence type="ECO:0000259" key="9">
    <source>
        <dbReference type="PROSITE" id="PS50893"/>
    </source>
</evidence>
<feature type="compositionally biased region" description="Acidic residues" evidence="7">
    <location>
        <begin position="1339"/>
        <end position="1350"/>
    </location>
</feature>
<proteinExistence type="predicted"/>
<evidence type="ECO:0000256" key="6">
    <source>
        <dbReference type="ARBA" id="ARBA00023136"/>
    </source>
</evidence>
<evidence type="ECO:0000256" key="7">
    <source>
        <dbReference type="SAM" id="MobiDB-lite"/>
    </source>
</evidence>
<feature type="region of interest" description="Disordered" evidence="7">
    <location>
        <begin position="1327"/>
        <end position="1350"/>
    </location>
</feature>
<keyword evidence="6 8" id="KW-0472">Membrane</keyword>
<dbReference type="EMBL" id="KZ825905">
    <property type="protein sequence ID" value="PYH92900.1"/>
    <property type="molecule type" value="Genomic_DNA"/>
</dbReference>
<dbReference type="InterPro" id="IPR017871">
    <property type="entry name" value="ABC_transporter-like_CS"/>
</dbReference>
<dbReference type="InterPro" id="IPR003439">
    <property type="entry name" value="ABC_transporter-like_ATP-bd"/>
</dbReference>
<keyword evidence="2 8" id="KW-0812">Transmembrane</keyword>
<dbReference type="GO" id="GO:0005743">
    <property type="term" value="C:mitochondrial inner membrane"/>
    <property type="evidence" value="ECO:0007669"/>
    <property type="project" value="TreeGrafter"/>
</dbReference>
<dbReference type="FunFam" id="3.40.50.300:FF:003218">
    <property type="entry name" value="ABC a-pheromone efflux pump AtrD"/>
    <property type="match status" value="1"/>
</dbReference>
<keyword evidence="12" id="KW-1185">Reference proteome</keyword>
<evidence type="ECO:0000256" key="1">
    <source>
        <dbReference type="ARBA" id="ARBA00004141"/>
    </source>
</evidence>
<sequence length="1350" mass="149677">MVFFRVDLGRLINRKSGWLPLFSFTTSKHLTILIGGVLFAILSSLATPIFSIILGRIFNSFTLFGGGRITEQDLLRQIKRYSVELIVLGTISWVCNSIYYMLFVIFGELQVANARTKLFKGLLRKNQEWFEMQQDGTRVFLSALQGQIDDLQKASSLALGLGLQYIFRAIFSLLLAFVTSWKLTLVTLAGLPFLFAMASFLSTKMNLKMEAQKEELLHSSKIVTNATSSIDAVKCFNGQGTENRNFAVSIDKAALQYLRQAFFGALQISALRLMTFGMFVQGFWYGSSLATSGALSAGDTVRTFWGCLLAAQSMEFLMPQIVVITKGKVASLALVHILSGHGDDAIPGERGGSSYPDFCEGDIEVSDVSFAYQSQPDRLVLNSTSFFFPSGETTFVIGKSGSGKSTLGQLLTRFYLPASGKILIDSHDIQSLSIDWIRNNITVIEQRSILFNESIFMNIAFGSRDHDRLRKADVQECVDMARLQNTIEDLPKGIDTCVGYGGGFLSGGQRQRVAIARARLRDTPILIMDEATSALDATNRVEIMRSIREWRRGKTTIIITHDMSQIMDHDFAYILEQGSVVQAGYRYELEENKKFFITSDKPDPSDRRSQILNHEAGTVVDPYESTNLSSGLHSGLSTRRTSRIESGLWSRNTQLGNELSVTFNNLAKSNRNSTISQWDRNRARRDSIESIMEMYELNTLQVNGAKDQSRRASMNIIHVNGAINEMMAVKSDQHVWQSSKQTTHLTPQERMALLQIMRTLIPNLTQRQRLLLIVGCLSTLGHAMATPLFSYCLSQLFNTFYNRNLKASTWALAVLGVSIGDGIVSFCMHYFLELCGQAWVDCLRKRSFHRILDQPRKWFEETGNEPSQLTTSLNQSAEEMRNLIGRFGGYVLVALTVAVVAIIWSIAVCWKLTLVAVACGPVIYAITRGLEKTNGLWERRCIRVRTAASDVFVETFSEIRTVRTLTLEPYFHKKHMKAASRCVTLGLKKAIYTGSLFGLVESMILFVSTLIFYYGAVLVSSLEFTVQDLMTVFSILLFSIGYAGTVLSWIPQIGTSQEMANQLLRLANLSEGASHEHRGSLHITRVAPVEVIKLNFRYPSRPDALVLRDVSLRVAKNKCTAIVGRSGSGKSTIASLLLGLYETPASQSGMPTISLRGVDIHNVHTPTLRSLISIVSQQPSIFPGTIAANITYGLDDSSPLQSMFNVQAAAKAAGIDEFITSLPEGYFTVIGDGGAGLSGGQAQRLVIARALVRQPQILIMDEATSSLDPSNARIIRQTVQRLVATRRGLTVLIITHARDMMEIADNIIVIEQGRVVEEGSYKELAQQPGGKLKALIENPDPDEDEDETSA</sequence>
<evidence type="ECO:0000256" key="3">
    <source>
        <dbReference type="ARBA" id="ARBA00022741"/>
    </source>
</evidence>
<evidence type="ECO:0000313" key="12">
    <source>
        <dbReference type="Proteomes" id="UP000247810"/>
    </source>
</evidence>
<feature type="domain" description="ABC transporter" evidence="9">
    <location>
        <begin position="363"/>
        <end position="602"/>
    </location>
</feature>
<dbReference type="SUPFAM" id="SSF52540">
    <property type="entry name" value="P-loop containing nucleoside triphosphate hydrolases"/>
    <property type="match status" value="2"/>
</dbReference>
<dbReference type="CDD" id="cd18578">
    <property type="entry name" value="ABC_6TM_Pgp_ABCB1_D2_like"/>
    <property type="match status" value="1"/>
</dbReference>
<feature type="domain" description="ABC transporter" evidence="9">
    <location>
        <begin position="1089"/>
        <end position="1337"/>
    </location>
</feature>
<dbReference type="GO" id="GO:0015421">
    <property type="term" value="F:ABC-type oligopeptide transporter activity"/>
    <property type="evidence" value="ECO:0007669"/>
    <property type="project" value="TreeGrafter"/>
</dbReference>
<feature type="domain" description="ABC transmembrane type-1" evidence="10">
    <location>
        <begin position="34"/>
        <end position="326"/>
    </location>
</feature>
<dbReference type="PROSITE" id="PS50929">
    <property type="entry name" value="ABC_TM1F"/>
    <property type="match status" value="2"/>
</dbReference>
<feature type="transmembrane region" description="Helical" evidence="8">
    <location>
        <begin position="810"/>
        <end position="832"/>
    </location>
</feature>
<protein>
    <submittedName>
        <fullName evidence="11">ABC a-pheromone efflux pump AtrD</fullName>
    </submittedName>
</protein>
<dbReference type="InterPro" id="IPR036640">
    <property type="entry name" value="ABC1_TM_sf"/>
</dbReference>
<evidence type="ECO:0000256" key="2">
    <source>
        <dbReference type="ARBA" id="ARBA00022692"/>
    </source>
</evidence>
<feature type="transmembrane region" description="Helical" evidence="8">
    <location>
        <begin position="261"/>
        <end position="283"/>
    </location>
</feature>
<organism evidence="11 12">
    <name type="scientific">Aspergillus ellipticus CBS 707.79</name>
    <dbReference type="NCBI Taxonomy" id="1448320"/>
    <lineage>
        <taxon>Eukaryota</taxon>
        <taxon>Fungi</taxon>
        <taxon>Dikarya</taxon>
        <taxon>Ascomycota</taxon>
        <taxon>Pezizomycotina</taxon>
        <taxon>Eurotiomycetes</taxon>
        <taxon>Eurotiomycetidae</taxon>
        <taxon>Eurotiales</taxon>
        <taxon>Aspergillaceae</taxon>
        <taxon>Aspergillus</taxon>
        <taxon>Aspergillus subgen. Circumdati</taxon>
    </lineage>
</organism>
<feature type="transmembrane region" description="Helical" evidence="8">
    <location>
        <begin position="770"/>
        <end position="790"/>
    </location>
</feature>
<dbReference type="Pfam" id="PF00005">
    <property type="entry name" value="ABC_tran"/>
    <property type="match status" value="2"/>
</dbReference>
<evidence type="ECO:0000259" key="10">
    <source>
        <dbReference type="PROSITE" id="PS50929"/>
    </source>
</evidence>
<dbReference type="InterPro" id="IPR027417">
    <property type="entry name" value="P-loop_NTPase"/>
</dbReference>
<evidence type="ECO:0000256" key="5">
    <source>
        <dbReference type="ARBA" id="ARBA00022989"/>
    </source>
</evidence>
<feature type="transmembrane region" description="Helical" evidence="8">
    <location>
        <begin position="887"/>
        <end position="906"/>
    </location>
</feature>
<dbReference type="CDD" id="cd18577">
    <property type="entry name" value="ABC_6TM_Pgp_ABCB1_D1_like"/>
    <property type="match status" value="1"/>
</dbReference>
<dbReference type="InterPro" id="IPR039421">
    <property type="entry name" value="Type_1_exporter"/>
</dbReference>
<dbReference type="Pfam" id="PF00664">
    <property type="entry name" value="ABC_membrane"/>
    <property type="match status" value="2"/>
</dbReference>
<evidence type="ECO:0000256" key="4">
    <source>
        <dbReference type="ARBA" id="ARBA00022840"/>
    </source>
</evidence>
<dbReference type="InterPro" id="IPR011527">
    <property type="entry name" value="ABC1_TM_dom"/>
</dbReference>
<dbReference type="PANTHER" id="PTHR43394:SF15">
    <property type="entry name" value="ALPHA-FACTOR-TRANSPORTING ATPASE"/>
    <property type="match status" value="1"/>
</dbReference>
<feature type="transmembrane region" description="Helical" evidence="8">
    <location>
        <begin position="30"/>
        <end position="54"/>
    </location>
</feature>
<reference evidence="11 12" key="1">
    <citation type="submission" date="2018-02" db="EMBL/GenBank/DDBJ databases">
        <title>The genomes of Aspergillus section Nigri reveals drivers in fungal speciation.</title>
        <authorList>
            <consortium name="DOE Joint Genome Institute"/>
            <person name="Vesth T.C."/>
            <person name="Nybo J."/>
            <person name="Theobald S."/>
            <person name="Brandl J."/>
            <person name="Frisvad J.C."/>
            <person name="Nielsen K.F."/>
            <person name="Lyhne E.K."/>
            <person name="Kogle M.E."/>
            <person name="Kuo A."/>
            <person name="Riley R."/>
            <person name="Clum A."/>
            <person name="Nolan M."/>
            <person name="Lipzen A."/>
            <person name="Salamov A."/>
            <person name="Henrissat B."/>
            <person name="Wiebenga A."/>
            <person name="De vries R.P."/>
            <person name="Grigoriev I.V."/>
            <person name="Mortensen U.H."/>
            <person name="Andersen M.R."/>
            <person name="Baker S.E."/>
        </authorList>
    </citation>
    <scope>NUCLEOTIDE SEQUENCE [LARGE SCALE GENOMIC DNA]</scope>
    <source>
        <strain evidence="11 12">CBS 707.79</strain>
    </source>
</reference>
<dbReference type="FunFam" id="3.40.50.300:FF:001471">
    <property type="entry name" value="P-loop containing nucleoside triphosphate hydrolase protein"/>
    <property type="match status" value="1"/>
</dbReference>
<feature type="transmembrane region" description="Helical" evidence="8">
    <location>
        <begin position="183"/>
        <end position="203"/>
    </location>
</feature>
<dbReference type="SUPFAM" id="SSF90123">
    <property type="entry name" value="ABC transporter transmembrane region"/>
    <property type="match status" value="2"/>
</dbReference>
<dbReference type="PROSITE" id="PS50893">
    <property type="entry name" value="ABC_TRANSPORTER_2"/>
    <property type="match status" value="2"/>
</dbReference>
<feature type="transmembrane region" description="Helical" evidence="8">
    <location>
        <begin position="85"/>
        <end position="107"/>
    </location>
</feature>
<dbReference type="Gene3D" id="1.20.1560.10">
    <property type="entry name" value="ABC transporter type 1, transmembrane domain"/>
    <property type="match status" value="2"/>
</dbReference>
<dbReference type="Proteomes" id="UP000247810">
    <property type="component" value="Unassembled WGS sequence"/>
</dbReference>
<dbReference type="STRING" id="1448320.A0A319D6D9"/>
<dbReference type="SMART" id="SM00382">
    <property type="entry name" value="AAA"/>
    <property type="match status" value="2"/>
</dbReference>
<feature type="transmembrane region" description="Helical" evidence="8">
    <location>
        <begin position="996"/>
        <end position="1017"/>
    </location>
</feature>
<dbReference type="InterPro" id="IPR003593">
    <property type="entry name" value="AAA+_ATPase"/>
</dbReference>
<evidence type="ECO:0000313" key="11">
    <source>
        <dbReference type="EMBL" id="PYH92900.1"/>
    </source>
</evidence>
<feature type="transmembrane region" description="Helical" evidence="8">
    <location>
        <begin position="1029"/>
        <end position="1050"/>
    </location>
</feature>
<dbReference type="Gene3D" id="3.40.50.300">
    <property type="entry name" value="P-loop containing nucleotide triphosphate hydrolases"/>
    <property type="match status" value="2"/>
</dbReference>
<comment type="subcellular location">
    <subcellularLocation>
        <location evidence="1">Membrane</location>
        <topology evidence="1">Multi-pass membrane protein</topology>
    </subcellularLocation>
</comment>
<dbReference type="GO" id="GO:0016887">
    <property type="term" value="F:ATP hydrolysis activity"/>
    <property type="evidence" value="ECO:0007669"/>
    <property type="project" value="InterPro"/>
</dbReference>
<gene>
    <name evidence="11" type="ORF">BO71DRAFT_328964</name>
</gene>
<dbReference type="PROSITE" id="PS00211">
    <property type="entry name" value="ABC_TRANSPORTER_1"/>
    <property type="match status" value="1"/>
</dbReference>
<dbReference type="GO" id="GO:0090374">
    <property type="term" value="P:oligopeptide export from mitochondrion"/>
    <property type="evidence" value="ECO:0007669"/>
    <property type="project" value="TreeGrafter"/>
</dbReference>
<dbReference type="PANTHER" id="PTHR43394">
    <property type="entry name" value="ATP-DEPENDENT PERMEASE MDL1, MITOCHONDRIAL"/>
    <property type="match status" value="1"/>
</dbReference>
<evidence type="ECO:0000256" key="8">
    <source>
        <dbReference type="SAM" id="Phobius"/>
    </source>
</evidence>
<dbReference type="GO" id="GO:0005524">
    <property type="term" value="F:ATP binding"/>
    <property type="evidence" value="ECO:0007669"/>
    <property type="project" value="UniProtKB-KW"/>
</dbReference>
<accession>A0A319D6D9</accession>
<dbReference type="VEuPathDB" id="FungiDB:BO71DRAFT_328964"/>
<feature type="domain" description="ABC transmembrane type-1" evidence="10">
    <location>
        <begin position="773"/>
        <end position="1055"/>
    </location>
</feature>
<keyword evidence="5 8" id="KW-1133">Transmembrane helix</keyword>
<dbReference type="OrthoDB" id="6500128at2759"/>
<keyword evidence="3" id="KW-0547">Nucleotide-binding</keyword>
<keyword evidence="4" id="KW-0067">ATP-binding</keyword>
<feature type="transmembrane region" description="Helical" evidence="8">
    <location>
        <begin position="157"/>
        <end position="177"/>
    </location>
</feature>